<comment type="caution">
    <text evidence="1">The sequence shown here is derived from an EMBL/GenBank/DDBJ whole genome shotgun (WGS) entry which is preliminary data.</text>
</comment>
<proteinExistence type="predicted"/>
<organism evidence="1 2">
    <name type="scientific">Rubrivivax benzoatilyticus</name>
    <dbReference type="NCBI Taxonomy" id="316997"/>
    <lineage>
        <taxon>Bacteria</taxon>
        <taxon>Pseudomonadati</taxon>
        <taxon>Pseudomonadota</taxon>
        <taxon>Betaproteobacteria</taxon>
        <taxon>Burkholderiales</taxon>
        <taxon>Sphaerotilaceae</taxon>
        <taxon>Rubrivivax</taxon>
    </lineage>
</organism>
<accession>A0ABX0HUK5</accession>
<sequence length="259" mass="28331">MARWVRFPWPDPGYVYEPAALRRRWKRLHVGDAEPLPRDAALLAAWAKLHAGEFRAAYDAALALGPAGVTLANKAQALQATYLERTERTRLAMVDEVARRALAQQKAEPANPAGWFWHAYALGRRAESLDLLKLVAERLAPQVRQSLEHTLKLAPKHPEAHLALATFHAEAIARVGRLLAMTEGADAVKGLAHYRQALALNPASAIVKVEVARGLLILEGEAARPEARRLLADAARHVPADAIERLEVEAAKLALQAAV</sequence>
<dbReference type="EMBL" id="JAAOCD010000001">
    <property type="protein sequence ID" value="NHK97050.1"/>
    <property type="molecule type" value="Genomic_DNA"/>
</dbReference>
<name>A0ABX0HUK5_9BURK</name>
<protein>
    <recommendedName>
        <fullName evidence="3">Tetratricopeptide repeat protein</fullName>
    </recommendedName>
</protein>
<gene>
    <name evidence="1" type="ORF">G7087_01535</name>
</gene>
<keyword evidence="2" id="KW-1185">Reference proteome</keyword>
<evidence type="ECO:0008006" key="3">
    <source>
        <dbReference type="Google" id="ProtNLM"/>
    </source>
</evidence>
<dbReference type="Proteomes" id="UP000802098">
    <property type="component" value="Unassembled WGS sequence"/>
</dbReference>
<dbReference type="RefSeq" id="WP_009858292.1">
    <property type="nucleotide sequence ID" value="NZ_JAAOCD010000001.1"/>
</dbReference>
<reference evidence="1 2" key="1">
    <citation type="submission" date="2020-03" db="EMBL/GenBank/DDBJ databases">
        <title>Rubrivivax benzoatilyticus JA2 (sequenced after 10 years sub-culturing).</title>
        <authorList>
            <person name="Gupta D."/>
            <person name="Chintalapati S."/>
            <person name="Chintalapati V.R."/>
        </authorList>
    </citation>
    <scope>NUCLEOTIDE SEQUENCE [LARGE SCALE GENOMIC DNA]</scope>
    <source>
        <strain evidence="1 2">JA2-Mal</strain>
    </source>
</reference>
<evidence type="ECO:0000313" key="2">
    <source>
        <dbReference type="Proteomes" id="UP000802098"/>
    </source>
</evidence>
<evidence type="ECO:0000313" key="1">
    <source>
        <dbReference type="EMBL" id="NHK97050.1"/>
    </source>
</evidence>